<dbReference type="GO" id="GO:0005634">
    <property type="term" value="C:nucleus"/>
    <property type="evidence" value="ECO:0007669"/>
    <property type="project" value="UniProtKB-SubCell"/>
</dbReference>
<dbReference type="GO" id="GO:0003700">
    <property type="term" value="F:DNA-binding transcription factor activity"/>
    <property type="evidence" value="ECO:0007669"/>
    <property type="project" value="InterPro"/>
</dbReference>
<evidence type="ECO:0000256" key="3">
    <source>
        <dbReference type="ARBA" id="ARBA00023125"/>
    </source>
</evidence>
<dbReference type="Proteomes" id="UP001163823">
    <property type="component" value="Chromosome 14"/>
</dbReference>
<dbReference type="InterPro" id="IPR036955">
    <property type="entry name" value="AP2/ERF_dom_sf"/>
</dbReference>
<keyword evidence="4" id="KW-0010">Activator</keyword>
<name>A0AAD7P7E2_QUISA</name>
<comment type="similarity">
    <text evidence="7">Belongs to the AP2/ERF transcription factor family. ERF subfamily.</text>
</comment>
<dbReference type="SMART" id="SM00380">
    <property type="entry name" value="AP2"/>
    <property type="match status" value="1"/>
</dbReference>
<keyword evidence="3" id="KW-0238">DNA-binding</keyword>
<dbReference type="Pfam" id="PF00847">
    <property type="entry name" value="AP2"/>
    <property type="match status" value="1"/>
</dbReference>
<comment type="caution">
    <text evidence="9">The sequence shown here is derived from an EMBL/GenBank/DDBJ whole genome shotgun (WGS) entry which is preliminary data.</text>
</comment>
<dbReference type="EMBL" id="JARAOO010000014">
    <property type="protein sequence ID" value="KAJ7944862.1"/>
    <property type="molecule type" value="Genomic_DNA"/>
</dbReference>
<dbReference type="FunFam" id="3.30.730.10:FF:000001">
    <property type="entry name" value="Ethylene-responsive transcription factor 2"/>
    <property type="match status" value="1"/>
</dbReference>
<evidence type="ECO:0000313" key="10">
    <source>
        <dbReference type="Proteomes" id="UP001163823"/>
    </source>
</evidence>
<evidence type="ECO:0000256" key="2">
    <source>
        <dbReference type="ARBA" id="ARBA00023015"/>
    </source>
</evidence>
<feature type="domain" description="AP2/ERF" evidence="8">
    <location>
        <begin position="12"/>
        <end position="68"/>
    </location>
</feature>
<comment type="subcellular location">
    <subcellularLocation>
        <location evidence="1">Nucleus</location>
    </subcellularLocation>
</comment>
<dbReference type="CDD" id="cd00018">
    <property type="entry name" value="AP2"/>
    <property type="match status" value="1"/>
</dbReference>
<dbReference type="GO" id="GO:0003677">
    <property type="term" value="F:DNA binding"/>
    <property type="evidence" value="ECO:0007669"/>
    <property type="project" value="UniProtKB-KW"/>
</dbReference>
<organism evidence="9 10">
    <name type="scientific">Quillaja saponaria</name>
    <name type="common">Soap bark tree</name>
    <dbReference type="NCBI Taxonomy" id="32244"/>
    <lineage>
        <taxon>Eukaryota</taxon>
        <taxon>Viridiplantae</taxon>
        <taxon>Streptophyta</taxon>
        <taxon>Embryophyta</taxon>
        <taxon>Tracheophyta</taxon>
        <taxon>Spermatophyta</taxon>
        <taxon>Magnoliopsida</taxon>
        <taxon>eudicotyledons</taxon>
        <taxon>Gunneridae</taxon>
        <taxon>Pentapetalae</taxon>
        <taxon>rosids</taxon>
        <taxon>fabids</taxon>
        <taxon>Fabales</taxon>
        <taxon>Quillajaceae</taxon>
        <taxon>Quillaja</taxon>
    </lineage>
</organism>
<dbReference type="AlphaFoldDB" id="A0AAD7P7E2"/>
<evidence type="ECO:0000259" key="8">
    <source>
        <dbReference type="PROSITE" id="PS51032"/>
    </source>
</evidence>
<evidence type="ECO:0000256" key="5">
    <source>
        <dbReference type="ARBA" id="ARBA00023163"/>
    </source>
</evidence>
<proteinExistence type="inferred from homology"/>
<evidence type="ECO:0000313" key="9">
    <source>
        <dbReference type="EMBL" id="KAJ7944862.1"/>
    </source>
</evidence>
<dbReference type="Gene3D" id="3.30.730.10">
    <property type="entry name" value="AP2/ERF domain"/>
    <property type="match status" value="1"/>
</dbReference>
<evidence type="ECO:0000256" key="7">
    <source>
        <dbReference type="ARBA" id="ARBA00024343"/>
    </source>
</evidence>
<keyword evidence="2" id="KW-0805">Transcription regulation</keyword>
<dbReference type="SUPFAM" id="SSF54171">
    <property type="entry name" value="DNA-binding domain"/>
    <property type="match status" value="1"/>
</dbReference>
<reference evidence="9" key="1">
    <citation type="journal article" date="2023" name="Science">
        <title>Elucidation of the pathway for biosynthesis of saponin adjuvants from the soapbark tree.</title>
        <authorList>
            <person name="Reed J."/>
            <person name="Orme A."/>
            <person name="El-Demerdash A."/>
            <person name="Owen C."/>
            <person name="Martin L.B.B."/>
            <person name="Misra R.C."/>
            <person name="Kikuchi S."/>
            <person name="Rejzek M."/>
            <person name="Martin A.C."/>
            <person name="Harkess A."/>
            <person name="Leebens-Mack J."/>
            <person name="Louveau T."/>
            <person name="Stephenson M.J."/>
            <person name="Osbourn A."/>
        </authorList>
    </citation>
    <scope>NUCLEOTIDE SEQUENCE</scope>
    <source>
        <strain evidence="9">S10</strain>
    </source>
</reference>
<evidence type="ECO:0000256" key="6">
    <source>
        <dbReference type="ARBA" id="ARBA00023242"/>
    </source>
</evidence>
<dbReference type="InterPro" id="IPR045277">
    <property type="entry name" value="DRE1A-I"/>
</dbReference>
<accession>A0AAD7P7E2</accession>
<dbReference type="KEGG" id="qsa:O6P43_034194"/>
<keyword evidence="6" id="KW-0539">Nucleus</keyword>
<protein>
    <submittedName>
        <fullName evidence="9">Ethylene-responsive transcription factor</fullName>
    </submittedName>
</protein>
<dbReference type="PANTHER" id="PTHR31839">
    <property type="entry name" value="DEHYDRATION-RESPONSIVE ELEMENT-BINDING PROTEIN 1D"/>
    <property type="match status" value="1"/>
</dbReference>
<dbReference type="InterPro" id="IPR001471">
    <property type="entry name" value="AP2/ERF_dom"/>
</dbReference>
<evidence type="ECO:0000256" key="1">
    <source>
        <dbReference type="ARBA" id="ARBA00004123"/>
    </source>
</evidence>
<dbReference type="PROSITE" id="PS51032">
    <property type="entry name" value="AP2_ERF"/>
    <property type="match status" value="1"/>
</dbReference>
<keyword evidence="10" id="KW-1185">Reference proteome</keyword>
<dbReference type="InterPro" id="IPR016177">
    <property type="entry name" value="DNA-bd_dom_sf"/>
</dbReference>
<keyword evidence="5" id="KW-0804">Transcription</keyword>
<evidence type="ECO:0000256" key="4">
    <source>
        <dbReference type="ARBA" id="ARBA00023159"/>
    </source>
</evidence>
<dbReference type="PANTHER" id="PTHR31839:SF85">
    <property type="entry name" value="AP2_ERF DOMAIN-CONTAINING PROTEIN"/>
    <property type="match status" value="1"/>
</dbReference>
<gene>
    <name evidence="9" type="ORF">O6P43_034194</name>
</gene>
<sequence>MASNSSKRPHPIYHGIRSRSGKWVSEIREPRKTTRIWLGTFPSPEMAAAAYDVAAIALKGNDAVLNFPDSIGSYPIPASSSPADIRLAATAAAANVASSEKGESSRNDHESLGDFDRNENIYSSSIWKEREFVDEEAIFGMPGLLVDMAEGMLVSPPRMSSTTSDDFPEQNAYAGDNLWGYCDI</sequence>